<dbReference type="Gene3D" id="3.40.50.11340">
    <property type="match status" value="1"/>
</dbReference>
<evidence type="ECO:0000256" key="5">
    <source>
        <dbReference type="SAM" id="MobiDB-lite"/>
    </source>
</evidence>
<evidence type="ECO:0000256" key="1">
    <source>
        <dbReference type="ARBA" id="ARBA00022679"/>
    </source>
</evidence>
<accession>A0A8J2SDU6</accession>
<evidence type="ECO:0008006" key="8">
    <source>
        <dbReference type="Google" id="ProtNLM"/>
    </source>
</evidence>
<evidence type="ECO:0000313" key="7">
    <source>
        <dbReference type="Proteomes" id="UP000789595"/>
    </source>
</evidence>
<evidence type="ECO:0000256" key="4">
    <source>
        <dbReference type="SAM" id="Coils"/>
    </source>
</evidence>
<organism evidence="6 7">
    <name type="scientific">Pelagomonas calceolata</name>
    <dbReference type="NCBI Taxonomy" id="35677"/>
    <lineage>
        <taxon>Eukaryota</taxon>
        <taxon>Sar</taxon>
        <taxon>Stramenopiles</taxon>
        <taxon>Ochrophyta</taxon>
        <taxon>Pelagophyceae</taxon>
        <taxon>Pelagomonadales</taxon>
        <taxon>Pelagomonadaceae</taxon>
        <taxon>Pelagomonas</taxon>
    </lineage>
</organism>
<dbReference type="OrthoDB" id="1882547at2759"/>
<keyword evidence="1" id="KW-0808">Transferase</keyword>
<sequence length="622" mass="69008">MQRSPRHHTPSAQHRTRRRRRMPSRIAPFAAGFALCYLIFGGGDDGEAARAEIAREKAEAAARHAENAATAAEIAERATRGEVRGGDPYACPVRVPSSMRYWTKPVVEQPGDAPAYDVEAYLTFVPDFGGLNNVRLSLENVLSLARASGRVLVLPPVQPYYLLNACKGACEYSLADFFPALLENQERAKVVTSAAFFLEILPRLAKGGRLPEDAWPPDAKVLRAARRCAPMHIAKASCYALYDWLDRHFHKLTPQTETTVVLFGESKARRTLDAAKVDARVAKVRHDPPEWRLEGVKRLWRDTVDGDAILGDRTNAVVAHVRSAGWRTHGADWRHIDSAGRLLVPFYTYVYFVDHAQQNLHKRLIRDLVRHGDRVTCAAAAVVAWLDRQAPPAVKGADASYSSLHERLNDFQFKGQSNVLAALKVLAPREALWVATDAKDKAPFDGIAEAGHRVVTLEDALVAAASRRRNASLPRHVAVAANDVAMTEGEAAALARIGANERGLVDVLVASQGRTFTGTWFSTLSTHVQRIRGYVGRPDASTFFSEPKRWAACQKWEEPRRPWYMREYPTAWRDVDGRAAPAPRRGEGVYNIVQDGVDYSAGGYPQDAARGPARRAYRRDVY</sequence>
<proteinExistence type="predicted"/>
<dbReference type="EMBL" id="CAKKNE010000001">
    <property type="protein sequence ID" value="CAH0365759.1"/>
    <property type="molecule type" value="Genomic_DNA"/>
</dbReference>
<evidence type="ECO:0000313" key="6">
    <source>
        <dbReference type="EMBL" id="CAH0365759.1"/>
    </source>
</evidence>
<name>A0A8J2SDU6_9STRA</name>
<comment type="caution">
    <text evidence="6">The sequence shown here is derived from an EMBL/GenBank/DDBJ whole genome shotgun (WGS) entry which is preliminary data.</text>
</comment>
<reference evidence="6" key="1">
    <citation type="submission" date="2021-11" db="EMBL/GenBank/DDBJ databases">
        <authorList>
            <consortium name="Genoscope - CEA"/>
            <person name="William W."/>
        </authorList>
    </citation>
    <scope>NUCLEOTIDE SEQUENCE</scope>
</reference>
<dbReference type="AlphaFoldDB" id="A0A8J2SDU6"/>
<evidence type="ECO:0000256" key="2">
    <source>
        <dbReference type="ARBA" id="ARBA00023253"/>
    </source>
</evidence>
<dbReference type="PANTHER" id="PTHR31469:SF8">
    <property type="entry name" value="OS07G0641000 PROTEIN"/>
    <property type="match status" value="1"/>
</dbReference>
<dbReference type="Pfam" id="PF10250">
    <property type="entry name" value="O-FucT"/>
    <property type="match status" value="1"/>
</dbReference>
<dbReference type="InterPro" id="IPR019378">
    <property type="entry name" value="GDP-Fuc_O-FucTrfase"/>
</dbReference>
<feature type="coiled-coil region" evidence="4">
    <location>
        <begin position="48"/>
        <end position="75"/>
    </location>
</feature>
<evidence type="ECO:0000256" key="3">
    <source>
        <dbReference type="ARBA" id="ARBA00023277"/>
    </source>
</evidence>
<feature type="region of interest" description="Disordered" evidence="5">
    <location>
        <begin position="1"/>
        <end position="23"/>
    </location>
</feature>
<dbReference type="Proteomes" id="UP000789595">
    <property type="component" value="Unassembled WGS sequence"/>
</dbReference>
<dbReference type="GO" id="GO:0016740">
    <property type="term" value="F:transferase activity"/>
    <property type="evidence" value="ECO:0007669"/>
    <property type="project" value="UniProtKB-KW"/>
</dbReference>
<protein>
    <recommendedName>
        <fullName evidence="8">O-fucosyltransferase family protein</fullName>
    </recommendedName>
</protein>
<keyword evidence="2" id="KW-0294">Fucose metabolism</keyword>
<dbReference type="PANTHER" id="PTHR31469">
    <property type="entry name" value="OS07G0633600 PROTEIN"/>
    <property type="match status" value="1"/>
</dbReference>
<gene>
    <name evidence="6" type="ORF">PECAL_1P22130</name>
</gene>
<dbReference type="Gene3D" id="3.40.50.11350">
    <property type="match status" value="1"/>
</dbReference>
<dbReference type="GO" id="GO:0006004">
    <property type="term" value="P:fucose metabolic process"/>
    <property type="evidence" value="ECO:0007669"/>
    <property type="project" value="UniProtKB-KW"/>
</dbReference>
<keyword evidence="3" id="KW-0119">Carbohydrate metabolism</keyword>
<keyword evidence="4" id="KW-0175">Coiled coil</keyword>
<keyword evidence="7" id="KW-1185">Reference proteome</keyword>